<dbReference type="PANTHER" id="PTHR12286">
    <property type="entry name" value="SACCHAROPINE DEHYDROGENASE-LIKE OXIDOREDUCTASE"/>
    <property type="match status" value="1"/>
</dbReference>
<dbReference type="PANTHER" id="PTHR12286:SF5">
    <property type="entry name" value="SACCHAROPINE DEHYDROGENASE-LIKE OXIDOREDUCTASE"/>
    <property type="match status" value="1"/>
</dbReference>
<proteinExistence type="predicted"/>
<dbReference type="SUPFAM" id="SSF51735">
    <property type="entry name" value="NAD(P)-binding Rossmann-fold domains"/>
    <property type="match status" value="1"/>
</dbReference>
<dbReference type="GO" id="GO:0009247">
    <property type="term" value="P:glycolipid biosynthetic process"/>
    <property type="evidence" value="ECO:0007669"/>
    <property type="project" value="TreeGrafter"/>
</dbReference>
<dbReference type="GO" id="GO:0005886">
    <property type="term" value="C:plasma membrane"/>
    <property type="evidence" value="ECO:0007669"/>
    <property type="project" value="TreeGrafter"/>
</dbReference>
<dbReference type="Gene3D" id="3.40.50.720">
    <property type="entry name" value="NAD(P)-binding Rossmann-like Domain"/>
    <property type="match status" value="1"/>
</dbReference>
<feature type="region of interest" description="Disordered" evidence="1">
    <location>
        <begin position="213"/>
        <end position="256"/>
    </location>
</feature>
<keyword evidence="4" id="KW-1185">Reference proteome</keyword>
<evidence type="ECO:0000313" key="4">
    <source>
        <dbReference type="Proteomes" id="UP000319516"/>
    </source>
</evidence>
<evidence type="ECO:0000256" key="1">
    <source>
        <dbReference type="SAM" id="MobiDB-lite"/>
    </source>
</evidence>
<comment type="caution">
    <text evidence="3">The sequence shown here is derived from an EMBL/GenBank/DDBJ whole genome shotgun (WGS) entry which is preliminary data.</text>
</comment>
<dbReference type="InterPro" id="IPR005097">
    <property type="entry name" value="Sacchrp_dh_NADP-bd"/>
</dbReference>
<dbReference type="AlphaFoldDB" id="A0A542YM98"/>
<dbReference type="InterPro" id="IPR036291">
    <property type="entry name" value="NAD(P)-bd_dom_sf"/>
</dbReference>
<dbReference type="InterPro" id="IPR051276">
    <property type="entry name" value="Saccharopine_DH-like_oxidrdct"/>
</dbReference>
<evidence type="ECO:0000313" key="3">
    <source>
        <dbReference type="EMBL" id="TQL49212.1"/>
    </source>
</evidence>
<dbReference type="Pfam" id="PF03435">
    <property type="entry name" value="Sacchrp_dh_NADP"/>
    <property type="match status" value="1"/>
</dbReference>
<reference evidence="3 4" key="1">
    <citation type="submission" date="2019-06" db="EMBL/GenBank/DDBJ databases">
        <title>Sequencing the genomes of 1000 actinobacteria strains.</title>
        <authorList>
            <person name="Klenk H.-P."/>
        </authorList>
    </citation>
    <scope>NUCLEOTIDE SEQUENCE [LARGE SCALE GENOMIC DNA]</scope>
    <source>
        <strain evidence="3 4">DSM 12335</strain>
    </source>
</reference>
<dbReference type="RefSeq" id="WP_141783495.1">
    <property type="nucleotide sequence ID" value="NZ_BAAAIK010000003.1"/>
</dbReference>
<sequence length="433" mass="44912">MHPPAARPDREFDLVLLGATGFVGQLTAAHLAQAAPARLRIALAGRSAERLERLRARLPGRAGTWPLLEVEATDPRAVADLAARTVAVATTVGPYAVRGLPLARACARAGTHYADLTGELLFVHRSVEELHDLARESGARIVHACGFDSVPSDLGVWLTARQAAQDGAGGLTDTVLTVRRMRGGFSGGTIDSMRQQMIAVRAEASARRVVADPEALSGPGRPAPGVRRPHEGGVRRPGEDAARAPRRATRGLGPVRVDPDTGRWRVPFVMGGFNAPLVRRSHALAGYGAGFRYRELHDVGAGAGGAARAVAMVGALAGVGTGLSFGPTRAVLDRFLPAPGDGPSPEQRARGAFTMEIVAGTESGARYETVVGADLDPGYDGTAVMFGQAALALAAGEGSGAGVLTPATALGPFLVDRLRSRGFTLTTRPLPAG</sequence>
<feature type="domain" description="Saccharopine dehydrogenase NADP binding" evidence="2">
    <location>
        <begin position="15"/>
        <end position="141"/>
    </location>
</feature>
<organism evidence="3 4">
    <name type="scientific">Ornithinicoccus hortensis</name>
    <dbReference type="NCBI Taxonomy" id="82346"/>
    <lineage>
        <taxon>Bacteria</taxon>
        <taxon>Bacillati</taxon>
        <taxon>Actinomycetota</taxon>
        <taxon>Actinomycetes</taxon>
        <taxon>Micrococcales</taxon>
        <taxon>Intrasporangiaceae</taxon>
        <taxon>Ornithinicoccus</taxon>
    </lineage>
</organism>
<dbReference type="OrthoDB" id="4369409at2"/>
<name>A0A542YM98_9MICO</name>
<gene>
    <name evidence="3" type="ORF">FB467_0277</name>
</gene>
<dbReference type="Proteomes" id="UP000319516">
    <property type="component" value="Unassembled WGS sequence"/>
</dbReference>
<dbReference type="EMBL" id="VFOP01000001">
    <property type="protein sequence ID" value="TQL49212.1"/>
    <property type="molecule type" value="Genomic_DNA"/>
</dbReference>
<evidence type="ECO:0000259" key="2">
    <source>
        <dbReference type="Pfam" id="PF03435"/>
    </source>
</evidence>
<accession>A0A542YM98</accession>
<feature type="compositionally biased region" description="Basic and acidic residues" evidence="1">
    <location>
        <begin position="228"/>
        <end position="243"/>
    </location>
</feature>
<protein>
    <submittedName>
        <fullName evidence="3">Short subunit dehydrogenase-like uncharacterized protein</fullName>
    </submittedName>
</protein>